<evidence type="ECO:0000313" key="4">
    <source>
        <dbReference type="Proteomes" id="UP000054007"/>
    </source>
</evidence>
<dbReference type="OrthoDB" id="3171339at2759"/>
<accession>A0A0D7BI66</accession>
<evidence type="ECO:0000256" key="1">
    <source>
        <dbReference type="SAM" id="MobiDB-lite"/>
    </source>
</evidence>
<keyword evidence="4" id="KW-1185">Reference proteome</keyword>
<feature type="compositionally biased region" description="Polar residues" evidence="1">
    <location>
        <begin position="112"/>
        <end position="123"/>
    </location>
</feature>
<gene>
    <name evidence="3" type="ORF">CYLTODRAFT_215874</name>
</gene>
<dbReference type="AlphaFoldDB" id="A0A0D7BI66"/>
<feature type="compositionally biased region" description="Gly residues" evidence="1">
    <location>
        <begin position="81"/>
        <end position="99"/>
    </location>
</feature>
<evidence type="ECO:0000259" key="2">
    <source>
        <dbReference type="Pfam" id="PF26617"/>
    </source>
</evidence>
<proteinExistence type="predicted"/>
<dbReference type="EMBL" id="KN880479">
    <property type="protein sequence ID" value="KIY69759.1"/>
    <property type="molecule type" value="Genomic_DNA"/>
</dbReference>
<organism evidence="3 4">
    <name type="scientific">Cylindrobasidium torrendii FP15055 ss-10</name>
    <dbReference type="NCBI Taxonomy" id="1314674"/>
    <lineage>
        <taxon>Eukaryota</taxon>
        <taxon>Fungi</taxon>
        <taxon>Dikarya</taxon>
        <taxon>Basidiomycota</taxon>
        <taxon>Agaricomycotina</taxon>
        <taxon>Agaricomycetes</taxon>
        <taxon>Agaricomycetidae</taxon>
        <taxon>Agaricales</taxon>
        <taxon>Marasmiineae</taxon>
        <taxon>Physalacriaceae</taxon>
        <taxon>Cylindrobasidium</taxon>
    </lineage>
</organism>
<name>A0A0D7BI66_9AGAR</name>
<feature type="domain" description="CcmS related" evidence="2">
    <location>
        <begin position="195"/>
        <end position="319"/>
    </location>
</feature>
<evidence type="ECO:0000313" key="3">
    <source>
        <dbReference type="EMBL" id="KIY69759.1"/>
    </source>
</evidence>
<feature type="compositionally biased region" description="Polar residues" evidence="1">
    <location>
        <begin position="24"/>
        <end position="33"/>
    </location>
</feature>
<feature type="region of interest" description="Disordered" evidence="1">
    <location>
        <begin position="1"/>
        <end position="148"/>
    </location>
</feature>
<feature type="compositionally biased region" description="Polar residues" evidence="1">
    <location>
        <begin position="1"/>
        <end position="12"/>
    </location>
</feature>
<dbReference type="Proteomes" id="UP000054007">
    <property type="component" value="Unassembled WGS sequence"/>
</dbReference>
<protein>
    <recommendedName>
        <fullName evidence="2">CcmS related domain-containing protein</fullName>
    </recommendedName>
</protein>
<dbReference type="Pfam" id="PF26617">
    <property type="entry name" value="CcmS-like"/>
    <property type="match status" value="1"/>
</dbReference>
<sequence length="413" mass="44532">MATGKAGQTTRGSDSKKRAESWGSWGQQAQPTHNAGGGGFGQEPPRSAWGAEPKSSWGAEPSKGTWGQKDEGAWGSPASAGAGGWGADGNWSSGGGGWGAASVKSPVGQGWGSATPQSQTMNLASGHWGAPSPGAPGHKPPARTKDTGYVIPSKTLTHAYKGTDVPRLYPDAHVKLNEYTNVKFAESHGKALEPVLKALYGKERKARDRIRWAFPPEKDPRVSSLLDWIDACHYSLGAFGTQERGALFANAAYRSPSNPNEPAFDWLVFDKLQKTNDKILQESVINYEPEKQTVIFVFLPSPTGNSIAIWRRKINVPNNIRLMLQAQVSLALAGLRRDKDYLVYVDEGPLVPGSIPFPPAVPKGVSPRARRGSLPSLYTAPDGVLTAKKGKIKKGKLPKEPGKKKRKWWHIFG</sequence>
<dbReference type="STRING" id="1314674.A0A0D7BI66"/>
<reference evidence="3 4" key="1">
    <citation type="journal article" date="2015" name="Fungal Genet. Biol.">
        <title>Evolution of novel wood decay mechanisms in Agaricales revealed by the genome sequences of Fistulina hepatica and Cylindrobasidium torrendii.</title>
        <authorList>
            <person name="Floudas D."/>
            <person name="Held B.W."/>
            <person name="Riley R."/>
            <person name="Nagy L.G."/>
            <person name="Koehler G."/>
            <person name="Ransdell A.S."/>
            <person name="Younus H."/>
            <person name="Chow J."/>
            <person name="Chiniquy J."/>
            <person name="Lipzen A."/>
            <person name="Tritt A."/>
            <person name="Sun H."/>
            <person name="Haridas S."/>
            <person name="LaButti K."/>
            <person name="Ohm R.A."/>
            <person name="Kues U."/>
            <person name="Blanchette R.A."/>
            <person name="Grigoriev I.V."/>
            <person name="Minto R.E."/>
            <person name="Hibbett D.S."/>
        </authorList>
    </citation>
    <scope>NUCLEOTIDE SEQUENCE [LARGE SCALE GENOMIC DNA]</scope>
    <source>
        <strain evidence="3 4">FP15055 ss-10</strain>
    </source>
</reference>
<dbReference type="InterPro" id="IPR058258">
    <property type="entry name" value="CcmS-like"/>
</dbReference>